<dbReference type="EMBL" id="LAJY01000113">
    <property type="protein sequence ID" value="KJV10333.1"/>
    <property type="molecule type" value="Genomic_DNA"/>
</dbReference>
<dbReference type="InterPro" id="IPR000683">
    <property type="entry name" value="Gfo/Idh/MocA-like_OxRdtase_N"/>
</dbReference>
<evidence type="ECO:0000259" key="3">
    <source>
        <dbReference type="Pfam" id="PF22725"/>
    </source>
</evidence>
<dbReference type="AlphaFoldDB" id="A0A0F3IUW3"/>
<feature type="domain" description="GFO/IDH/MocA-like oxidoreductase" evidence="3">
    <location>
        <begin position="130"/>
        <end position="265"/>
    </location>
</feature>
<dbReference type="PATRIC" id="fig|552518.3.peg.191"/>
<dbReference type="Gene3D" id="3.40.50.720">
    <property type="entry name" value="NAD(P)-binding Rossmann-like Domain"/>
    <property type="match status" value="1"/>
</dbReference>
<gene>
    <name evidence="4" type="ORF">VZ95_05655</name>
</gene>
<dbReference type="SUPFAM" id="SSF51735">
    <property type="entry name" value="NAD(P)-binding Rossmann-fold domains"/>
    <property type="match status" value="1"/>
</dbReference>
<dbReference type="GO" id="GO:0016491">
    <property type="term" value="F:oxidoreductase activity"/>
    <property type="evidence" value="ECO:0007669"/>
    <property type="project" value="UniProtKB-KW"/>
</dbReference>
<dbReference type="InterPro" id="IPR036291">
    <property type="entry name" value="NAD(P)-bd_dom_sf"/>
</dbReference>
<dbReference type="OrthoDB" id="9776544at2"/>
<dbReference type="Pfam" id="PF01408">
    <property type="entry name" value="GFO_IDH_MocA"/>
    <property type="match status" value="1"/>
</dbReference>
<organism evidence="4 5">
    <name type="scientific">Elstera litoralis</name>
    <dbReference type="NCBI Taxonomy" id="552518"/>
    <lineage>
        <taxon>Bacteria</taxon>
        <taxon>Pseudomonadati</taxon>
        <taxon>Pseudomonadota</taxon>
        <taxon>Alphaproteobacteria</taxon>
        <taxon>Rhodospirillales</taxon>
        <taxon>Rhodospirillaceae</taxon>
        <taxon>Elstera</taxon>
    </lineage>
</organism>
<dbReference type="PANTHER" id="PTHR43818:SF11">
    <property type="entry name" value="BCDNA.GH03377"/>
    <property type="match status" value="1"/>
</dbReference>
<dbReference type="InterPro" id="IPR050463">
    <property type="entry name" value="Gfo/Idh/MocA_oxidrdct_glycsds"/>
</dbReference>
<dbReference type="InterPro" id="IPR055170">
    <property type="entry name" value="GFO_IDH_MocA-like_dom"/>
</dbReference>
<dbReference type="RefSeq" id="WP_045774997.1">
    <property type="nucleotide sequence ID" value="NZ_LAJY01000113.1"/>
</dbReference>
<keyword evidence="1" id="KW-0560">Oxidoreductase</keyword>
<dbReference type="SUPFAM" id="SSF55347">
    <property type="entry name" value="Glyceraldehyde-3-phosphate dehydrogenase-like, C-terminal domain"/>
    <property type="match status" value="1"/>
</dbReference>
<evidence type="ECO:0000313" key="4">
    <source>
        <dbReference type="EMBL" id="KJV10333.1"/>
    </source>
</evidence>
<accession>A0A0F3IUW3</accession>
<reference evidence="4 5" key="1">
    <citation type="submission" date="2015-03" db="EMBL/GenBank/DDBJ databases">
        <title>Draft genome sequence of Elstera litoralis.</title>
        <authorList>
            <person name="Rahalkar M.C."/>
            <person name="Dhakephalkar P.K."/>
            <person name="Pore S.D."/>
            <person name="Arora P."/>
            <person name="Kapse N.G."/>
            <person name="Pandit P.S."/>
        </authorList>
    </citation>
    <scope>NUCLEOTIDE SEQUENCE [LARGE SCALE GENOMIC DNA]</scope>
    <source>
        <strain evidence="4 5">Dia-1</strain>
    </source>
</reference>
<evidence type="ECO:0000256" key="1">
    <source>
        <dbReference type="ARBA" id="ARBA00023002"/>
    </source>
</evidence>
<dbReference type="Pfam" id="PF22725">
    <property type="entry name" value="GFO_IDH_MocA_C3"/>
    <property type="match status" value="1"/>
</dbReference>
<name>A0A0F3IUW3_9PROT</name>
<dbReference type="Proteomes" id="UP000033774">
    <property type="component" value="Unassembled WGS sequence"/>
</dbReference>
<dbReference type="PANTHER" id="PTHR43818">
    <property type="entry name" value="BCDNA.GH03377"/>
    <property type="match status" value="1"/>
</dbReference>
<feature type="domain" description="Gfo/Idh/MocA-like oxidoreductase N-terminal" evidence="2">
    <location>
        <begin position="5"/>
        <end position="117"/>
    </location>
</feature>
<protein>
    <submittedName>
        <fullName evidence="4">Oxidoreductase</fullName>
    </submittedName>
</protein>
<proteinExistence type="predicted"/>
<evidence type="ECO:0000313" key="5">
    <source>
        <dbReference type="Proteomes" id="UP000033774"/>
    </source>
</evidence>
<dbReference type="GO" id="GO:0000166">
    <property type="term" value="F:nucleotide binding"/>
    <property type="evidence" value="ECO:0007669"/>
    <property type="project" value="InterPro"/>
</dbReference>
<keyword evidence="5" id="KW-1185">Reference proteome</keyword>
<evidence type="ECO:0000259" key="2">
    <source>
        <dbReference type="Pfam" id="PF01408"/>
    </source>
</evidence>
<comment type="caution">
    <text evidence="4">The sequence shown here is derived from an EMBL/GenBank/DDBJ whole genome shotgun (WGS) entry which is preliminary data.</text>
</comment>
<dbReference type="Gene3D" id="3.30.360.10">
    <property type="entry name" value="Dihydrodipicolinate Reductase, domain 2"/>
    <property type="match status" value="1"/>
</dbReference>
<sequence length="386" mass="40624">MSQLGVGLIGCGNISTIYLQNMASFHGLKLVACADMRAEAAEAQAKTFGIEALSIDALLARPDIQIVVNLTTPNAHFPVSLAALQAGKHVFGEKPITVAAADAATLVAEAEKRGLKIGCAPDTFLGGGGQTARELVDSGAVGTILSGTCHLMSHGMEHWHPDPTFFFKPGGGPILDMAPYYLAALINLIGPVESVQARASTGFAERIVTAAGPMIGKAITVETPTTVMALLHFESGADIQFTMSWDVWKHSHPAIELYGTKGSLRVPDPNFFGGTVEYTEAGGDWIAVDTETRAFGRANWRSPNWAPTQPSRANYRCLGIAELASSVLHGTPQRASGALASHALEAMQAMLTAAQTGETLRLTSRLDRPAPLTPAEAAALWAGPVF</sequence>